<dbReference type="RefSeq" id="WP_187481882.1">
    <property type="nucleotide sequence ID" value="NZ_CP060695.1"/>
</dbReference>
<name>A0A7G9L8L3_9FLAO</name>
<organism evidence="3 4">
    <name type="scientific">Polaribacter pectinis</name>
    <dbReference type="NCBI Taxonomy" id="2738844"/>
    <lineage>
        <taxon>Bacteria</taxon>
        <taxon>Pseudomonadati</taxon>
        <taxon>Bacteroidota</taxon>
        <taxon>Flavobacteriia</taxon>
        <taxon>Flavobacteriales</taxon>
        <taxon>Flavobacteriaceae</taxon>
    </lineage>
</organism>
<keyword evidence="4" id="KW-1185">Reference proteome</keyword>
<proteinExistence type="predicted"/>
<accession>A0A7G9L8L3</accession>
<dbReference type="AlphaFoldDB" id="A0A7G9L8L3"/>
<evidence type="ECO:0000313" key="3">
    <source>
        <dbReference type="EMBL" id="QNM84962.1"/>
    </source>
</evidence>
<keyword evidence="1" id="KW-0175">Coiled coil</keyword>
<gene>
    <name evidence="3" type="ORF">H9W90_12280</name>
</gene>
<evidence type="ECO:0000256" key="1">
    <source>
        <dbReference type="SAM" id="Coils"/>
    </source>
</evidence>
<dbReference type="PROSITE" id="PS51257">
    <property type="entry name" value="PROKAR_LIPOPROTEIN"/>
    <property type="match status" value="1"/>
</dbReference>
<feature type="signal peptide" evidence="2">
    <location>
        <begin position="1"/>
        <end position="27"/>
    </location>
</feature>
<reference evidence="3 4" key="1">
    <citation type="submission" date="2020-08" db="EMBL/GenBank/DDBJ databases">
        <title>Polaribacter sp. L12M9 isolated from gut of the Korean scallop.</title>
        <authorList>
            <person name="Jeong Y.S."/>
        </authorList>
    </citation>
    <scope>NUCLEOTIDE SEQUENCE [LARGE SCALE GENOMIC DNA]</scope>
    <source>
        <strain evidence="3 4">L12M9</strain>
    </source>
</reference>
<evidence type="ECO:0008006" key="5">
    <source>
        <dbReference type="Google" id="ProtNLM"/>
    </source>
</evidence>
<evidence type="ECO:0000313" key="4">
    <source>
        <dbReference type="Proteomes" id="UP000515808"/>
    </source>
</evidence>
<dbReference type="KEGG" id="ppec:H9W90_12280"/>
<dbReference type="EMBL" id="CP060695">
    <property type="protein sequence ID" value="QNM84962.1"/>
    <property type="molecule type" value="Genomic_DNA"/>
</dbReference>
<sequence>MNIHKNILLSCLISVFLFLLFSCDTNNNSKSKQDKAYNKQDKINKNKEEAKLLVSVSKNYINLINYSNYIKAKDSLTLETKSLLDTFNVDITNHLKNLKELSREELVLIPDKNDVLVLEDKTFTKDGEEKRQKKYLEKINDMVETQINLIDELTETSNNSSINALANEAEEILLEHKENFESIIEKIN</sequence>
<protein>
    <recommendedName>
        <fullName evidence="5">DUF4142 domain-containing protein</fullName>
    </recommendedName>
</protein>
<feature type="chain" id="PRO_5028923847" description="DUF4142 domain-containing protein" evidence="2">
    <location>
        <begin position="28"/>
        <end position="188"/>
    </location>
</feature>
<feature type="coiled-coil region" evidence="1">
    <location>
        <begin position="136"/>
        <end position="186"/>
    </location>
</feature>
<keyword evidence="2" id="KW-0732">Signal</keyword>
<dbReference type="Proteomes" id="UP000515808">
    <property type="component" value="Chromosome"/>
</dbReference>
<evidence type="ECO:0000256" key="2">
    <source>
        <dbReference type="SAM" id="SignalP"/>
    </source>
</evidence>